<comment type="caution">
    <text evidence="1">The sequence shown here is derived from an EMBL/GenBank/DDBJ whole genome shotgun (WGS) entry which is preliminary data.</text>
</comment>
<organism evidence="1 2">
    <name type="scientific">Ramlibacter lithotrophicus</name>
    <dbReference type="NCBI Taxonomy" id="2606681"/>
    <lineage>
        <taxon>Bacteria</taxon>
        <taxon>Pseudomonadati</taxon>
        <taxon>Pseudomonadota</taxon>
        <taxon>Betaproteobacteria</taxon>
        <taxon>Burkholderiales</taxon>
        <taxon>Comamonadaceae</taxon>
        <taxon>Ramlibacter</taxon>
    </lineage>
</organism>
<dbReference type="Proteomes" id="UP000521868">
    <property type="component" value="Unassembled WGS sequence"/>
</dbReference>
<protein>
    <submittedName>
        <fullName evidence="1">Uncharacterized protein</fullName>
    </submittedName>
</protein>
<proteinExistence type="predicted"/>
<accession>A0A7X6DJP0</accession>
<dbReference type="AlphaFoldDB" id="A0A7X6DJP0"/>
<dbReference type="EMBL" id="VTOX01000010">
    <property type="protein sequence ID" value="NKE68370.1"/>
    <property type="molecule type" value="Genomic_DNA"/>
</dbReference>
<gene>
    <name evidence="1" type="ORF">RAMLITH_21360</name>
</gene>
<sequence length="73" mass="8094">MPAIDPTHKLSLWGAAHAAARDAERAAAREGGQACDELRHRAHVLRERADRLHREVYLELGPRHEPGAPRDAS</sequence>
<evidence type="ECO:0000313" key="1">
    <source>
        <dbReference type="EMBL" id="NKE68370.1"/>
    </source>
</evidence>
<name>A0A7X6DJP0_9BURK</name>
<reference evidence="1 2" key="1">
    <citation type="journal article" date="2020" name="Nature">
        <title>Bacterial chemolithoautotrophy via manganese oxidation.</title>
        <authorList>
            <person name="Yu H."/>
            <person name="Leadbetter J.R."/>
        </authorList>
    </citation>
    <scope>NUCLEOTIDE SEQUENCE [LARGE SCALE GENOMIC DNA]</scope>
    <source>
        <strain evidence="1 2">RBP-1</strain>
    </source>
</reference>
<keyword evidence="2" id="KW-1185">Reference proteome</keyword>
<dbReference type="RefSeq" id="WP_168109492.1">
    <property type="nucleotide sequence ID" value="NZ_VTOX01000010.1"/>
</dbReference>
<evidence type="ECO:0000313" key="2">
    <source>
        <dbReference type="Proteomes" id="UP000521868"/>
    </source>
</evidence>